<sequence>MCDYTQREYSCGHFRWIASRWCPEYTTTHKRCQPNVTHFEYQSEKLCGDCKPKTYPPWENMIRRASANASAATSTKTSTL</sequence>
<reference evidence="1 2" key="1">
    <citation type="journal article" date="2024" name="Commun. Biol.">
        <title>Comparative genomic analysis of thermophilic fungi reveals convergent evolutionary adaptations and gene losses.</title>
        <authorList>
            <person name="Steindorff A.S."/>
            <person name="Aguilar-Pontes M.V."/>
            <person name="Robinson A.J."/>
            <person name="Andreopoulos B."/>
            <person name="LaButti K."/>
            <person name="Kuo A."/>
            <person name="Mondo S."/>
            <person name="Riley R."/>
            <person name="Otillar R."/>
            <person name="Haridas S."/>
            <person name="Lipzen A."/>
            <person name="Grimwood J."/>
            <person name="Schmutz J."/>
            <person name="Clum A."/>
            <person name="Reid I.D."/>
            <person name="Moisan M.C."/>
            <person name="Butler G."/>
            <person name="Nguyen T.T.M."/>
            <person name="Dewar K."/>
            <person name="Conant G."/>
            <person name="Drula E."/>
            <person name="Henrissat B."/>
            <person name="Hansel C."/>
            <person name="Singer S."/>
            <person name="Hutchinson M.I."/>
            <person name="de Vries R.P."/>
            <person name="Natvig D.O."/>
            <person name="Powell A.J."/>
            <person name="Tsang A."/>
            <person name="Grigoriev I.V."/>
        </authorList>
    </citation>
    <scope>NUCLEOTIDE SEQUENCE [LARGE SCALE GENOMIC DNA]</scope>
    <source>
        <strain evidence="1 2">ATCC 24622</strain>
    </source>
</reference>
<proteinExistence type="predicted"/>
<comment type="caution">
    <text evidence="1">The sequence shown here is derived from an EMBL/GenBank/DDBJ whole genome shotgun (WGS) entry which is preliminary data.</text>
</comment>
<evidence type="ECO:0000313" key="1">
    <source>
        <dbReference type="EMBL" id="KAL1846974.1"/>
    </source>
</evidence>
<dbReference type="Proteomes" id="UP001586593">
    <property type="component" value="Unassembled WGS sequence"/>
</dbReference>
<name>A0ABR3VWK8_9PEZI</name>
<organism evidence="1 2">
    <name type="scientific">Phialemonium thermophilum</name>
    <dbReference type="NCBI Taxonomy" id="223376"/>
    <lineage>
        <taxon>Eukaryota</taxon>
        <taxon>Fungi</taxon>
        <taxon>Dikarya</taxon>
        <taxon>Ascomycota</taxon>
        <taxon>Pezizomycotina</taxon>
        <taxon>Sordariomycetes</taxon>
        <taxon>Sordariomycetidae</taxon>
        <taxon>Cephalothecales</taxon>
        <taxon>Cephalothecaceae</taxon>
        <taxon>Phialemonium</taxon>
    </lineage>
</organism>
<evidence type="ECO:0000313" key="2">
    <source>
        <dbReference type="Proteomes" id="UP001586593"/>
    </source>
</evidence>
<keyword evidence="2" id="KW-1185">Reference proteome</keyword>
<protein>
    <submittedName>
        <fullName evidence="1">Uncharacterized protein</fullName>
    </submittedName>
</protein>
<accession>A0ABR3VWK8</accession>
<dbReference type="EMBL" id="JAZHXJ010001006">
    <property type="protein sequence ID" value="KAL1846974.1"/>
    <property type="molecule type" value="Genomic_DNA"/>
</dbReference>
<gene>
    <name evidence="1" type="ORF">VTK73DRAFT_170</name>
</gene>